<accession>A0AAJ2JAH2</accession>
<comment type="caution">
    <text evidence="1">The sequence shown here is derived from an EMBL/GenBank/DDBJ whole genome shotgun (WGS) entry which is preliminary data.</text>
</comment>
<dbReference type="AlphaFoldDB" id="A0AAJ2JAH2"/>
<organism evidence="1 2">
    <name type="scientific">Stenotrophomonas maltophilia</name>
    <name type="common">Pseudomonas maltophilia</name>
    <name type="synonym">Xanthomonas maltophilia</name>
    <dbReference type="NCBI Taxonomy" id="40324"/>
    <lineage>
        <taxon>Bacteria</taxon>
        <taxon>Pseudomonadati</taxon>
        <taxon>Pseudomonadota</taxon>
        <taxon>Gammaproteobacteria</taxon>
        <taxon>Lysobacterales</taxon>
        <taxon>Lysobacteraceae</taxon>
        <taxon>Stenotrophomonas</taxon>
        <taxon>Stenotrophomonas maltophilia group</taxon>
    </lineage>
</organism>
<dbReference type="Proteomes" id="UP001251948">
    <property type="component" value="Unassembled WGS sequence"/>
</dbReference>
<protein>
    <submittedName>
        <fullName evidence="1">Uncharacterized protein</fullName>
    </submittedName>
</protein>
<proteinExistence type="predicted"/>
<name>A0AAJ2JAH2_STEMA</name>
<dbReference type="EMBL" id="JAVSKO010000001">
    <property type="protein sequence ID" value="MDT3466583.1"/>
    <property type="molecule type" value="Genomic_DNA"/>
</dbReference>
<reference evidence="1" key="1">
    <citation type="submission" date="2023-07" db="EMBL/GenBank/DDBJ databases">
        <title>Comparative genomics of clinical Stenotrophomonas maltophilia isolates reveals regions of diversity which correlate with colonization and persistence in vivo.</title>
        <authorList>
            <person name="Mcdaniel M.S."/>
            <person name="Swords W.E."/>
            <person name="Sumpter N.A."/>
            <person name="Lindgren N.R."/>
            <person name="Billiot C.E."/>
        </authorList>
    </citation>
    <scope>NUCLEOTIDE SEQUENCE</scope>
    <source>
        <strain evidence="1">Ism4</strain>
    </source>
</reference>
<gene>
    <name evidence="1" type="ORF">ROV92_00920</name>
</gene>
<sequence>MSANRYPFLFATLGDLANQLPAEIAEPLETTLAANPAANGITLLDCLQRIREVEAADGQPLQRKGRSSGQCMALARINRANAGLTVLLELLHASERVRVDGEEAQQVGNDVREGLLLACRGLSEYVDTQVYAA</sequence>
<evidence type="ECO:0000313" key="2">
    <source>
        <dbReference type="Proteomes" id="UP001251948"/>
    </source>
</evidence>
<dbReference type="RefSeq" id="WP_053511988.1">
    <property type="nucleotide sequence ID" value="NZ_JAVSKO010000001.1"/>
</dbReference>
<evidence type="ECO:0000313" key="1">
    <source>
        <dbReference type="EMBL" id="MDT3466583.1"/>
    </source>
</evidence>